<keyword evidence="1" id="KW-0812">Transmembrane</keyword>
<feature type="transmembrane region" description="Helical" evidence="1">
    <location>
        <begin position="46"/>
        <end position="67"/>
    </location>
</feature>
<dbReference type="PANTHER" id="PTHR30188">
    <property type="entry name" value="ABC TRANSPORTER PERMEASE PROTEIN-RELATED"/>
    <property type="match status" value="1"/>
</dbReference>
<keyword evidence="1" id="KW-1133">Transmembrane helix</keyword>
<dbReference type="GO" id="GO:0005548">
    <property type="term" value="F:phospholipid transporter activity"/>
    <property type="evidence" value="ECO:0007669"/>
    <property type="project" value="TreeGrafter"/>
</dbReference>
<accession>A0A2S9XUE5</accession>
<feature type="transmembrane region" description="Helical" evidence="1">
    <location>
        <begin position="197"/>
        <end position="217"/>
    </location>
</feature>
<dbReference type="Pfam" id="PF02405">
    <property type="entry name" value="MlaE"/>
    <property type="match status" value="1"/>
</dbReference>
<dbReference type="Proteomes" id="UP000238823">
    <property type="component" value="Unassembled WGS sequence"/>
</dbReference>
<dbReference type="AlphaFoldDB" id="A0A2S9XUE5"/>
<feature type="transmembrane region" description="Helical" evidence="1">
    <location>
        <begin position="229"/>
        <end position="254"/>
    </location>
</feature>
<evidence type="ECO:0000256" key="1">
    <source>
        <dbReference type="SAM" id="Phobius"/>
    </source>
</evidence>
<name>A0A2S9XUE5_9BACT</name>
<dbReference type="RefSeq" id="WP_106094057.1">
    <property type="nucleotide sequence ID" value="NZ_PVNL01000135.1"/>
</dbReference>
<organism evidence="2 3">
    <name type="scientific">Enhygromyxa salina</name>
    <dbReference type="NCBI Taxonomy" id="215803"/>
    <lineage>
        <taxon>Bacteria</taxon>
        <taxon>Pseudomonadati</taxon>
        <taxon>Myxococcota</taxon>
        <taxon>Polyangia</taxon>
        <taxon>Nannocystales</taxon>
        <taxon>Nannocystaceae</taxon>
        <taxon>Enhygromyxa</taxon>
    </lineage>
</organism>
<evidence type="ECO:0000313" key="3">
    <source>
        <dbReference type="Proteomes" id="UP000238823"/>
    </source>
</evidence>
<dbReference type="PANTHER" id="PTHR30188:SF4">
    <property type="entry name" value="PROTEIN TRIGALACTOSYLDIACYLGLYCEROL 1, CHLOROPLASTIC"/>
    <property type="match status" value="1"/>
</dbReference>
<feature type="transmembrane region" description="Helical" evidence="1">
    <location>
        <begin position="143"/>
        <end position="167"/>
    </location>
</feature>
<comment type="caution">
    <text evidence="2">The sequence shown here is derived from an EMBL/GenBank/DDBJ whole genome shotgun (WGS) entry which is preliminary data.</text>
</comment>
<dbReference type="GO" id="GO:0043190">
    <property type="term" value="C:ATP-binding cassette (ABC) transporter complex"/>
    <property type="evidence" value="ECO:0007669"/>
    <property type="project" value="InterPro"/>
</dbReference>
<dbReference type="InterPro" id="IPR030802">
    <property type="entry name" value="Permease_MalE"/>
</dbReference>
<dbReference type="EMBL" id="PVNL01000135">
    <property type="protein sequence ID" value="PRP96472.1"/>
    <property type="molecule type" value="Genomic_DNA"/>
</dbReference>
<proteinExistence type="predicted"/>
<protein>
    <submittedName>
        <fullName evidence="2">Putative phospholipid ABC transporter permease protein MlaE</fullName>
    </submittedName>
</protein>
<reference evidence="2 3" key="1">
    <citation type="submission" date="2018-03" db="EMBL/GenBank/DDBJ databases">
        <title>Draft Genome Sequences of the Obligatory Marine Myxobacteria Enhygromyxa salina SWB007.</title>
        <authorList>
            <person name="Poehlein A."/>
            <person name="Moghaddam J.A."/>
            <person name="Harms H."/>
            <person name="Alanjari M."/>
            <person name="Koenig G.M."/>
            <person name="Daniel R."/>
            <person name="Schaeberle T.F."/>
        </authorList>
    </citation>
    <scope>NUCLEOTIDE SEQUENCE [LARGE SCALE GENOMIC DNA]</scope>
    <source>
        <strain evidence="2 3">SWB007</strain>
    </source>
</reference>
<sequence>MHVIPELVTDLVRRGAAFVRFVGLALRIQFTRLPPRDVLVTQLVDAGWGSLALLTMLTIFAGLNLSVQSYGSFERFGGQDLLGMFAGVGGVRELYPVMAAVVCGARIGANLAASLANMRISEQIEALEVMAVDPVHYLVAPRLWAVTLALPLLCGYADVVGLAASYAGAVWQLGLDPGSFVTQVQEQVGLADIGTGLFKGLVMGWLVAVISCFHGYTVAKRDGAEGVGIATNLAIVHGAVMCIVVNLILSWLIYG</sequence>
<dbReference type="OrthoDB" id="9805022at2"/>
<evidence type="ECO:0000313" key="2">
    <source>
        <dbReference type="EMBL" id="PRP96472.1"/>
    </source>
</evidence>
<gene>
    <name evidence="2" type="primary">mlaE_2</name>
    <name evidence="2" type="ORF">ENSA7_72870</name>
</gene>
<keyword evidence="1" id="KW-0472">Membrane</keyword>